<reference evidence="1 2" key="1">
    <citation type="submission" date="2018-09" db="EMBL/GenBank/DDBJ databases">
        <title>Discovery and Ecogenomic Context for Candidatus Cryosericales, a Global Caldiserica Order Active in Thawing Permafrost.</title>
        <authorList>
            <person name="Martinez M.A."/>
            <person name="Woodcroft B.J."/>
            <person name="Ignacio Espinoza J.C."/>
            <person name="Zayed A."/>
            <person name="Singleton C.M."/>
            <person name="Boyd J."/>
            <person name="Li Y.-F."/>
            <person name="Purvine S."/>
            <person name="Maughan H."/>
            <person name="Hodgkins S.B."/>
            <person name="Anderson D."/>
            <person name="Sederholm M."/>
            <person name="Temperton B."/>
            <person name="Saleska S.R."/>
            <person name="Tyson G.W."/>
            <person name="Rich V.I."/>
        </authorList>
    </citation>
    <scope>NUCLEOTIDE SEQUENCE [LARGE SCALE GENOMIC DNA]</scope>
    <source>
        <strain evidence="1 2">SMC5</strain>
    </source>
</reference>
<protein>
    <submittedName>
        <fullName evidence="1">Nucleotidyl transferase AbiEii/AbiGii toxin family protein</fullName>
    </submittedName>
</protein>
<evidence type="ECO:0000313" key="1">
    <source>
        <dbReference type="EMBL" id="RIE07560.1"/>
    </source>
</evidence>
<dbReference type="InterPro" id="IPR014942">
    <property type="entry name" value="AbiEii"/>
</dbReference>
<dbReference type="AlphaFoldDB" id="A0A398CZ98"/>
<proteinExistence type="predicted"/>
<gene>
    <name evidence="1" type="ORF">SMC5_09490</name>
</gene>
<dbReference type="RefSeq" id="WP_119120527.1">
    <property type="nucleotide sequence ID" value="NZ_QXIU01000229.1"/>
</dbReference>
<dbReference type="OrthoDB" id="9808443at2"/>
<keyword evidence="1" id="KW-0808">Transferase</keyword>
<name>A0A398CZ98_9BACT</name>
<dbReference type="Pfam" id="PF08843">
    <property type="entry name" value="AbiEii"/>
    <property type="match status" value="1"/>
</dbReference>
<organism evidence="1 2">
    <name type="scientific">Candidatus Cryosericum odellii</name>
    <dbReference type="NCBI Taxonomy" id="2290917"/>
    <lineage>
        <taxon>Bacteria</taxon>
        <taxon>Pseudomonadati</taxon>
        <taxon>Caldisericota/Cryosericota group</taxon>
        <taxon>Candidatus Cryosericota</taxon>
        <taxon>Candidatus Cryosericia</taxon>
        <taxon>Candidatus Cryosericales</taxon>
        <taxon>Candidatus Cryosericaceae</taxon>
        <taxon>Candidatus Cryosericum</taxon>
    </lineage>
</organism>
<dbReference type="GO" id="GO:0016740">
    <property type="term" value="F:transferase activity"/>
    <property type="evidence" value="ECO:0007669"/>
    <property type="project" value="UniProtKB-KW"/>
</dbReference>
<dbReference type="EMBL" id="QXIU01000229">
    <property type="protein sequence ID" value="RIE07560.1"/>
    <property type="molecule type" value="Genomic_DNA"/>
</dbReference>
<dbReference type="Proteomes" id="UP000266489">
    <property type="component" value="Unassembled WGS sequence"/>
</dbReference>
<evidence type="ECO:0000313" key="2">
    <source>
        <dbReference type="Proteomes" id="UP000266489"/>
    </source>
</evidence>
<sequence length="300" mass="33368">MNSPQYYSDAVSFRQALEDRLRKRALDHSEDLQRLRQQVAFDRFVTRIQHDGVNKWILKGGHALELAIGSARATRDIDLALNTSLARGSDNHATLQRMLQQAASRSADDWLEFQVGESMMDLDGPLYGGERFPVRSMLGGRPFVTFHVDVAVGDVVLEPLRVTTGEDWFGFAGIEASPLTTTSLEQQFAEKLHAYTMPRAGKRDNNRVKDLVDMLLLLETGSLEPEGATAAVLATFSHRDTHPIPESLPDPPGSWRRPYVALAASCHIGVDIDIAVASIRDYYRRVVTVIAATRPDAETR</sequence>
<comment type="caution">
    <text evidence="1">The sequence shown here is derived from an EMBL/GenBank/DDBJ whole genome shotgun (WGS) entry which is preliminary data.</text>
</comment>
<accession>A0A398CZ98</accession>